<dbReference type="Pfam" id="PF04116">
    <property type="entry name" value="FA_hydroxylase"/>
    <property type="match status" value="1"/>
</dbReference>
<dbReference type="Proteomes" id="UP001301769">
    <property type="component" value="Unassembled WGS sequence"/>
</dbReference>
<comment type="subcellular location">
    <subcellularLocation>
        <location evidence="1">Membrane</location>
    </subcellularLocation>
</comment>
<gene>
    <name evidence="6" type="ORF">QBC37DRAFT_117557</name>
</gene>
<reference evidence="6" key="2">
    <citation type="submission" date="2023-05" db="EMBL/GenBank/DDBJ databases">
        <authorList>
            <consortium name="Lawrence Berkeley National Laboratory"/>
            <person name="Steindorff A."/>
            <person name="Hensen N."/>
            <person name="Bonometti L."/>
            <person name="Westerberg I."/>
            <person name="Brannstrom I.O."/>
            <person name="Guillou S."/>
            <person name="Cros-Aarteil S."/>
            <person name="Calhoun S."/>
            <person name="Haridas S."/>
            <person name="Kuo A."/>
            <person name="Mondo S."/>
            <person name="Pangilinan J."/>
            <person name="Riley R."/>
            <person name="Labutti K."/>
            <person name="Andreopoulos B."/>
            <person name="Lipzen A."/>
            <person name="Chen C."/>
            <person name="Yanf M."/>
            <person name="Daum C."/>
            <person name="Ng V."/>
            <person name="Clum A."/>
            <person name="Ohm R."/>
            <person name="Martin F."/>
            <person name="Silar P."/>
            <person name="Natvig D."/>
            <person name="Lalanne C."/>
            <person name="Gautier V."/>
            <person name="Ament-Velasquez S.L."/>
            <person name="Kruys A."/>
            <person name="Hutchinson M.I."/>
            <person name="Powell A.J."/>
            <person name="Barry K."/>
            <person name="Miller A.N."/>
            <person name="Grigoriev I.V."/>
            <person name="Debuchy R."/>
            <person name="Gladieux P."/>
            <person name="Thoren M.H."/>
            <person name="Johannesson H."/>
        </authorList>
    </citation>
    <scope>NUCLEOTIDE SEQUENCE</scope>
    <source>
        <strain evidence="6">PSN293</strain>
    </source>
</reference>
<evidence type="ECO:0000256" key="1">
    <source>
        <dbReference type="ARBA" id="ARBA00004370"/>
    </source>
</evidence>
<keyword evidence="3" id="KW-1133">Transmembrane helix</keyword>
<comment type="caution">
    <text evidence="6">The sequence shown here is derived from an EMBL/GenBank/DDBJ whole genome shotgun (WGS) entry which is preliminary data.</text>
</comment>
<reference evidence="6" key="1">
    <citation type="journal article" date="2023" name="Mol. Phylogenet. Evol.">
        <title>Genome-scale phylogeny and comparative genomics of the fungal order Sordariales.</title>
        <authorList>
            <person name="Hensen N."/>
            <person name="Bonometti L."/>
            <person name="Westerberg I."/>
            <person name="Brannstrom I.O."/>
            <person name="Guillou S."/>
            <person name="Cros-Aarteil S."/>
            <person name="Calhoun S."/>
            <person name="Haridas S."/>
            <person name="Kuo A."/>
            <person name="Mondo S."/>
            <person name="Pangilinan J."/>
            <person name="Riley R."/>
            <person name="LaButti K."/>
            <person name="Andreopoulos B."/>
            <person name="Lipzen A."/>
            <person name="Chen C."/>
            <person name="Yan M."/>
            <person name="Daum C."/>
            <person name="Ng V."/>
            <person name="Clum A."/>
            <person name="Steindorff A."/>
            <person name="Ohm R.A."/>
            <person name="Martin F."/>
            <person name="Silar P."/>
            <person name="Natvig D.O."/>
            <person name="Lalanne C."/>
            <person name="Gautier V."/>
            <person name="Ament-Velasquez S.L."/>
            <person name="Kruys A."/>
            <person name="Hutchinson M.I."/>
            <person name="Powell A.J."/>
            <person name="Barry K."/>
            <person name="Miller A.N."/>
            <person name="Grigoriev I.V."/>
            <person name="Debuchy R."/>
            <person name="Gladieux P."/>
            <person name="Hiltunen Thoren M."/>
            <person name="Johannesson H."/>
        </authorList>
    </citation>
    <scope>NUCLEOTIDE SEQUENCE</scope>
    <source>
        <strain evidence="6">PSN293</strain>
    </source>
</reference>
<dbReference type="InterPro" id="IPR006694">
    <property type="entry name" value="Fatty_acid_hydroxylase"/>
</dbReference>
<keyword evidence="7" id="KW-1185">Reference proteome</keyword>
<dbReference type="GO" id="GO:0008610">
    <property type="term" value="P:lipid biosynthetic process"/>
    <property type="evidence" value="ECO:0007669"/>
    <property type="project" value="InterPro"/>
</dbReference>
<evidence type="ECO:0000256" key="4">
    <source>
        <dbReference type="ARBA" id="ARBA00023136"/>
    </source>
</evidence>
<dbReference type="InterPro" id="IPR050307">
    <property type="entry name" value="Sterol_Desaturase_Related"/>
</dbReference>
<name>A0AAN6XU19_9PEZI</name>
<organism evidence="6 7">
    <name type="scientific">Rhypophila decipiens</name>
    <dbReference type="NCBI Taxonomy" id="261697"/>
    <lineage>
        <taxon>Eukaryota</taxon>
        <taxon>Fungi</taxon>
        <taxon>Dikarya</taxon>
        <taxon>Ascomycota</taxon>
        <taxon>Pezizomycotina</taxon>
        <taxon>Sordariomycetes</taxon>
        <taxon>Sordariomycetidae</taxon>
        <taxon>Sordariales</taxon>
        <taxon>Naviculisporaceae</taxon>
        <taxon>Rhypophila</taxon>
    </lineage>
</organism>
<dbReference type="GO" id="GO:0016020">
    <property type="term" value="C:membrane"/>
    <property type="evidence" value="ECO:0007669"/>
    <property type="project" value="UniProtKB-SubCell"/>
</dbReference>
<accession>A0AAN6XU19</accession>
<keyword evidence="2" id="KW-0812">Transmembrane</keyword>
<proteinExistence type="predicted"/>
<dbReference type="GO" id="GO:0016491">
    <property type="term" value="F:oxidoreductase activity"/>
    <property type="evidence" value="ECO:0007669"/>
    <property type="project" value="InterPro"/>
</dbReference>
<sequence length="270" mass="30437">MPLTMASTQAAWASIVNSYPAPKIEFYGTLLVQILFFWVPALLYTALDHYLPDYSARHKLQPSPAKQPTSSQIRHCFLVVARNQVQNTLIGLLMRYLAASLNKPSSFKITATFPSAFEFTRDFLLCWTLREILFYIAHRALHTSYLYKRIHKIHHEFTAPVALSAQYAHPVEQLLANTLPIAIPPVVLKVNVLTMWGFLAYQLVETASVHSGFDFWAGWAKHHDAHHEKFVGNYGAAGWLDLVLGTDVETLGSNKDKMAGKEKGNLKKEA</sequence>
<evidence type="ECO:0000259" key="5">
    <source>
        <dbReference type="Pfam" id="PF04116"/>
    </source>
</evidence>
<evidence type="ECO:0000256" key="3">
    <source>
        <dbReference type="ARBA" id="ARBA00022989"/>
    </source>
</evidence>
<keyword evidence="4" id="KW-0472">Membrane</keyword>
<dbReference type="EMBL" id="MU858364">
    <property type="protein sequence ID" value="KAK4206699.1"/>
    <property type="molecule type" value="Genomic_DNA"/>
</dbReference>
<dbReference type="GO" id="GO:0005506">
    <property type="term" value="F:iron ion binding"/>
    <property type="evidence" value="ECO:0007669"/>
    <property type="project" value="InterPro"/>
</dbReference>
<feature type="domain" description="Fatty acid hydroxylase" evidence="5">
    <location>
        <begin position="123"/>
        <end position="246"/>
    </location>
</feature>
<evidence type="ECO:0000313" key="7">
    <source>
        <dbReference type="Proteomes" id="UP001301769"/>
    </source>
</evidence>
<evidence type="ECO:0000313" key="6">
    <source>
        <dbReference type="EMBL" id="KAK4206699.1"/>
    </source>
</evidence>
<evidence type="ECO:0000256" key="2">
    <source>
        <dbReference type="ARBA" id="ARBA00022692"/>
    </source>
</evidence>
<dbReference type="PANTHER" id="PTHR11863">
    <property type="entry name" value="STEROL DESATURASE"/>
    <property type="match status" value="1"/>
</dbReference>
<protein>
    <submittedName>
        <fullName evidence="6">Fatty acid hydroxylase superfamily-domain-containing protein</fullName>
    </submittedName>
</protein>
<dbReference type="AlphaFoldDB" id="A0AAN6XU19"/>